<dbReference type="InterPro" id="IPR029044">
    <property type="entry name" value="Nucleotide-diphossugar_trans"/>
</dbReference>
<dbReference type="RefSeq" id="WP_113825737.1">
    <property type="nucleotide sequence ID" value="NZ_QOCE01000051.1"/>
</dbReference>
<evidence type="ECO:0008006" key="3">
    <source>
        <dbReference type="Google" id="ProtNLM"/>
    </source>
</evidence>
<dbReference type="Proteomes" id="UP000252706">
    <property type="component" value="Unassembled WGS sequence"/>
</dbReference>
<dbReference type="AlphaFoldDB" id="A0A366WQK0"/>
<accession>A0A366WQK0</accession>
<evidence type="ECO:0000313" key="2">
    <source>
        <dbReference type="Proteomes" id="UP000252706"/>
    </source>
</evidence>
<sequence>MQAAKEQFGWGKPNSKKTIQAFGAMTAELAENIISSAYSGMPERKIRGRIPVFINSYNQLTYLRDTLHWFCRNGFRNVTVVDNDSNHPDLLAYFETRAFKRRATLHRMGVNAGPRRTLEKMSALPETYDGFIFTDPDLLLPENPDPLFLTNMFRIGRWYRRLKVGLALDLNPEYIDLDRPAYLNRTVREVERKNWKRELEPGVFKAVVDTTFFLYVPPHGPHKCFSLHGRRQTRLPSIRMAKEGYSAFHRPWLKDEDLHVSESSYYSETASKVYSTVSGAAALERGDEHLLRRRA</sequence>
<reference evidence="1 2" key="1">
    <citation type="submission" date="2018-07" db="EMBL/GenBank/DDBJ databases">
        <title>Modular assembly of carbohydrate-degrading microbial communities in the ocean.</title>
        <authorList>
            <person name="Enke T.N."/>
            <person name="Datta M.S."/>
            <person name="Schwartzman J.A."/>
            <person name="Cermak N."/>
            <person name="Schmitz D.A."/>
            <person name="Barrere J."/>
            <person name="Cordero O.X."/>
        </authorList>
    </citation>
    <scope>NUCLEOTIDE SEQUENCE [LARGE SCALE GENOMIC DNA]</scope>
    <source>
        <strain evidence="1 2">C3M10</strain>
    </source>
</reference>
<gene>
    <name evidence="1" type="ORF">DS909_21980</name>
</gene>
<proteinExistence type="predicted"/>
<organism evidence="1 2">
    <name type="scientific">Phaeobacter gallaeciensis</name>
    <dbReference type="NCBI Taxonomy" id="60890"/>
    <lineage>
        <taxon>Bacteria</taxon>
        <taxon>Pseudomonadati</taxon>
        <taxon>Pseudomonadota</taxon>
        <taxon>Alphaproteobacteria</taxon>
        <taxon>Rhodobacterales</taxon>
        <taxon>Roseobacteraceae</taxon>
        <taxon>Phaeobacter</taxon>
    </lineage>
</organism>
<evidence type="ECO:0000313" key="1">
    <source>
        <dbReference type="EMBL" id="RBW50332.1"/>
    </source>
</evidence>
<name>A0A366WQK0_9RHOB</name>
<protein>
    <recommendedName>
        <fullName evidence="3">Glycosyltransferase 2-like domain-containing protein</fullName>
    </recommendedName>
</protein>
<dbReference type="OrthoDB" id="9814604at2"/>
<comment type="caution">
    <text evidence="1">The sequence shown here is derived from an EMBL/GenBank/DDBJ whole genome shotgun (WGS) entry which is preliminary data.</text>
</comment>
<dbReference type="EMBL" id="QOCE01000051">
    <property type="protein sequence ID" value="RBW50332.1"/>
    <property type="molecule type" value="Genomic_DNA"/>
</dbReference>
<dbReference type="SUPFAM" id="SSF53448">
    <property type="entry name" value="Nucleotide-diphospho-sugar transferases"/>
    <property type="match status" value="1"/>
</dbReference>